<accession>A0A8S1L386</accession>
<dbReference type="OMA" id="KQKIVPD"/>
<dbReference type="AlphaFoldDB" id="A0A8S1L386"/>
<gene>
    <name evidence="1" type="ORF">PPRIM_AZ9-3.1.T0290248</name>
</gene>
<proteinExistence type="predicted"/>
<sequence length="232" mass="27627">MGQQQSQQNNFFWPTKGEVQLWTHSQIKIISEGESKFSEQNNESVIISPIEYSLSWITKQNQIHFTSMKVSNGLKVKFVVDQTNGKLIKTEYTQLEKFEKQIDEELQPQIMWKCWVEIWLNQTKKNDIVLNRQESLENVQLESGFGSINNPVVKVYRERRGQIQLLTRHLCYTNQNDNKKSNKYQINMQFCKSQFWMFNWDLKQKIVPDIYFLELQNKLSTETLSFNQLTLN</sequence>
<keyword evidence="2" id="KW-1185">Reference proteome</keyword>
<comment type="caution">
    <text evidence="1">The sequence shown here is derived from an EMBL/GenBank/DDBJ whole genome shotgun (WGS) entry which is preliminary data.</text>
</comment>
<evidence type="ECO:0000313" key="1">
    <source>
        <dbReference type="EMBL" id="CAD8059922.1"/>
    </source>
</evidence>
<organism evidence="1 2">
    <name type="scientific">Paramecium primaurelia</name>
    <dbReference type="NCBI Taxonomy" id="5886"/>
    <lineage>
        <taxon>Eukaryota</taxon>
        <taxon>Sar</taxon>
        <taxon>Alveolata</taxon>
        <taxon>Ciliophora</taxon>
        <taxon>Intramacronucleata</taxon>
        <taxon>Oligohymenophorea</taxon>
        <taxon>Peniculida</taxon>
        <taxon>Parameciidae</taxon>
        <taxon>Paramecium</taxon>
    </lineage>
</organism>
<name>A0A8S1L386_PARPR</name>
<protein>
    <submittedName>
        <fullName evidence="1">Uncharacterized protein</fullName>
    </submittedName>
</protein>
<reference evidence="1" key="1">
    <citation type="submission" date="2021-01" db="EMBL/GenBank/DDBJ databases">
        <authorList>
            <consortium name="Genoscope - CEA"/>
            <person name="William W."/>
        </authorList>
    </citation>
    <scope>NUCLEOTIDE SEQUENCE</scope>
</reference>
<evidence type="ECO:0000313" key="2">
    <source>
        <dbReference type="Proteomes" id="UP000688137"/>
    </source>
</evidence>
<dbReference type="Proteomes" id="UP000688137">
    <property type="component" value="Unassembled WGS sequence"/>
</dbReference>
<dbReference type="EMBL" id="CAJJDM010000028">
    <property type="protein sequence ID" value="CAD8059922.1"/>
    <property type="molecule type" value="Genomic_DNA"/>
</dbReference>